<evidence type="ECO:0000313" key="2">
    <source>
        <dbReference type="EMBL" id="GAA4120412.1"/>
    </source>
</evidence>
<reference evidence="3" key="1">
    <citation type="journal article" date="2019" name="Int. J. Syst. Evol. Microbiol.">
        <title>The Global Catalogue of Microorganisms (GCM) 10K type strain sequencing project: providing services to taxonomists for standard genome sequencing and annotation.</title>
        <authorList>
            <consortium name="The Broad Institute Genomics Platform"/>
            <consortium name="The Broad Institute Genome Sequencing Center for Infectious Disease"/>
            <person name="Wu L."/>
            <person name="Ma J."/>
        </authorList>
    </citation>
    <scope>NUCLEOTIDE SEQUENCE [LARGE SCALE GENOMIC DNA]</scope>
    <source>
        <strain evidence="3">JCM 16703</strain>
    </source>
</reference>
<dbReference type="EMBL" id="BAAAZH010000016">
    <property type="protein sequence ID" value="GAA4120412.1"/>
    <property type="molecule type" value="Genomic_DNA"/>
</dbReference>
<gene>
    <name evidence="2" type="ORF">GCM10022215_23990</name>
</gene>
<evidence type="ECO:0000313" key="3">
    <source>
        <dbReference type="Proteomes" id="UP001501495"/>
    </source>
</evidence>
<evidence type="ECO:0008006" key="4">
    <source>
        <dbReference type="Google" id="ProtNLM"/>
    </source>
</evidence>
<dbReference type="Proteomes" id="UP001501495">
    <property type="component" value="Unassembled WGS sequence"/>
</dbReference>
<keyword evidence="1" id="KW-0812">Transmembrane</keyword>
<keyword evidence="1" id="KW-0472">Membrane</keyword>
<keyword evidence="3" id="KW-1185">Reference proteome</keyword>
<comment type="caution">
    <text evidence="2">The sequence shown here is derived from an EMBL/GenBank/DDBJ whole genome shotgun (WGS) entry which is preliminary data.</text>
</comment>
<organism evidence="2 3">
    <name type="scientific">Nocardioides fonticola</name>
    <dbReference type="NCBI Taxonomy" id="450363"/>
    <lineage>
        <taxon>Bacteria</taxon>
        <taxon>Bacillati</taxon>
        <taxon>Actinomycetota</taxon>
        <taxon>Actinomycetes</taxon>
        <taxon>Propionibacteriales</taxon>
        <taxon>Nocardioidaceae</taxon>
        <taxon>Nocardioides</taxon>
    </lineage>
</organism>
<protein>
    <recommendedName>
        <fullName evidence="4">Secreted peptide</fullName>
    </recommendedName>
</protein>
<proteinExistence type="predicted"/>
<evidence type="ECO:0000256" key="1">
    <source>
        <dbReference type="SAM" id="Phobius"/>
    </source>
</evidence>
<accession>A0ABP7XL39</accession>
<sequence length="69" mass="7637">MRTAVTLLVARPLTANVASPFAVQIRTRVSVPPKRRRTRIRDYVIAYTAVASVLSACVAMWTVLLLVLI</sequence>
<feature type="transmembrane region" description="Helical" evidence="1">
    <location>
        <begin position="44"/>
        <end position="68"/>
    </location>
</feature>
<name>A0ABP7XL39_9ACTN</name>
<keyword evidence="1" id="KW-1133">Transmembrane helix</keyword>
<dbReference type="RefSeq" id="WP_344733632.1">
    <property type="nucleotide sequence ID" value="NZ_BAAAZH010000016.1"/>
</dbReference>